<evidence type="ECO:0000313" key="5">
    <source>
        <dbReference type="Proteomes" id="UP000569329"/>
    </source>
</evidence>
<dbReference type="InterPro" id="IPR003593">
    <property type="entry name" value="AAA+_ATPase"/>
</dbReference>
<dbReference type="PANTHER" id="PTHR24220">
    <property type="entry name" value="IMPORT ATP-BINDING PROTEIN"/>
    <property type="match status" value="1"/>
</dbReference>
<dbReference type="PANTHER" id="PTHR24220:SF685">
    <property type="entry name" value="ABC TRANSPORTER RELATED"/>
    <property type="match status" value="1"/>
</dbReference>
<dbReference type="GO" id="GO:0016887">
    <property type="term" value="F:ATP hydrolysis activity"/>
    <property type="evidence" value="ECO:0007669"/>
    <property type="project" value="InterPro"/>
</dbReference>
<dbReference type="InterPro" id="IPR027417">
    <property type="entry name" value="P-loop_NTPase"/>
</dbReference>
<evidence type="ECO:0000259" key="3">
    <source>
        <dbReference type="PROSITE" id="PS50893"/>
    </source>
</evidence>
<dbReference type="AlphaFoldDB" id="A0A839E905"/>
<dbReference type="SMART" id="SM00382">
    <property type="entry name" value="AAA"/>
    <property type="match status" value="1"/>
</dbReference>
<sequence>MMSPAAEPLASLPPPTGPLLTGRGLFKRYGRQHALAGVDITVKAGEALGIVGPHGAGKTTLLHVLAAIQPPDSGEVALQGHRIDRLGAAERGKVRRRSFGFVFARGKLVDELTTEENVALPLLVSGVGRCRALAEARTRLERLDLNGLENRRPRELSAGQALRVTLARAFVHGPRIVFADEPADALDVRTGEETVSTLLRAAREDESAVIITTRDRDLVARTGTTMEIREGLITGGVMAA</sequence>
<evidence type="ECO:0000256" key="1">
    <source>
        <dbReference type="ARBA" id="ARBA00022741"/>
    </source>
</evidence>
<keyword evidence="2 4" id="KW-0067">ATP-binding</keyword>
<evidence type="ECO:0000256" key="2">
    <source>
        <dbReference type="ARBA" id="ARBA00022840"/>
    </source>
</evidence>
<dbReference type="EMBL" id="JACGWZ010000007">
    <property type="protein sequence ID" value="MBA8827318.1"/>
    <property type="molecule type" value="Genomic_DNA"/>
</dbReference>
<dbReference type="Gene3D" id="3.40.50.300">
    <property type="entry name" value="P-loop containing nucleotide triphosphate hydrolases"/>
    <property type="match status" value="1"/>
</dbReference>
<gene>
    <name evidence="4" type="ORF">FHX42_004702</name>
</gene>
<keyword evidence="5" id="KW-1185">Reference proteome</keyword>
<dbReference type="Proteomes" id="UP000569329">
    <property type="component" value="Unassembled WGS sequence"/>
</dbReference>
<evidence type="ECO:0000313" key="4">
    <source>
        <dbReference type="EMBL" id="MBA8827318.1"/>
    </source>
</evidence>
<proteinExistence type="predicted"/>
<dbReference type="GO" id="GO:0005886">
    <property type="term" value="C:plasma membrane"/>
    <property type="evidence" value="ECO:0007669"/>
    <property type="project" value="TreeGrafter"/>
</dbReference>
<dbReference type="Pfam" id="PF00005">
    <property type="entry name" value="ABC_tran"/>
    <property type="match status" value="1"/>
</dbReference>
<keyword evidence="1" id="KW-0547">Nucleotide-binding</keyword>
<dbReference type="GO" id="GO:0005524">
    <property type="term" value="F:ATP binding"/>
    <property type="evidence" value="ECO:0007669"/>
    <property type="project" value="UniProtKB-KW"/>
</dbReference>
<feature type="domain" description="ABC transporter" evidence="3">
    <location>
        <begin position="20"/>
        <end position="240"/>
    </location>
</feature>
<dbReference type="GO" id="GO:0022857">
    <property type="term" value="F:transmembrane transporter activity"/>
    <property type="evidence" value="ECO:0007669"/>
    <property type="project" value="TreeGrafter"/>
</dbReference>
<reference evidence="4 5" key="1">
    <citation type="submission" date="2020-07" db="EMBL/GenBank/DDBJ databases">
        <title>Sequencing the genomes of 1000 actinobacteria strains.</title>
        <authorList>
            <person name="Klenk H.-P."/>
        </authorList>
    </citation>
    <scope>NUCLEOTIDE SEQUENCE [LARGE SCALE GENOMIC DNA]</scope>
    <source>
        <strain evidence="4 5">DSM 45975</strain>
    </source>
</reference>
<organism evidence="4 5">
    <name type="scientific">Halosaccharopolyspora lacisalsi</name>
    <dbReference type="NCBI Taxonomy" id="1000566"/>
    <lineage>
        <taxon>Bacteria</taxon>
        <taxon>Bacillati</taxon>
        <taxon>Actinomycetota</taxon>
        <taxon>Actinomycetes</taxon>
        <taxon>Pseudonocardiales</taxon>
        <taxon>Pseudonocardiaceae</taxon>
        <taxon>Halosaccharopolyspora</taxon>
    </lineage>
</organism>
<comment type="caution">
    <text evidence="4">The sequence shown here is derived from an EMBL/GenBank/DDBJ whole genome shotgun (WGS) entry which is preliminary data.</text>
</comment>
<protein>
    <submittedName>
        <fullName evidence="4">Putative ABC transport system ATP-binding protein</fullName>
    </submittedName>
</protein>
<dbReference type="PROSITE" id="PS50893">
    <property type="entry name" value="ABC_TRANSPORTER_2"/>
    <property type="match status" value="1"/>
</dbReference>
<accession>A0A839E905</accession>
<dbReference type="InterPro" id="IPR015854">
    <property type="entry name" value="ABC_transpr_LolD-like"/>
</dbReference>
<dbReference type="SUPFAM" id="SSF52540">
    <property type="entry name" value="P-loop containing nucleoside triphosphate hydrolases"/>
    <property type="match status" value="1"/>
</dbReference>
<dbReference type="InterPro" id="IPR003439">
    <property type="entry name" value="ABC_transporter-like_ATP-bd"/>
</dbReference>
<name>A0A839E905_9PSEU</name>